<evidence type="ECO:0000313" key="15">
    <source>
        <dbReference type="EMBL" id="BBI01206.1"/>
    </source>
</evidence>
<dbReference type="AlphaFoldDB" id="A0A455TA32"/>
<dbReference type="GO" id="GO:0005524">
    <property type="term" value="F:ATP binding"/>
    <property type="evidence" value="ECO:0007669"/>
    <property type="project" value="UniProtKB-UniRule"/>
</dbReference>
<dbReference type="SMART" id="SM01016">
    <property type="entry name" value="Arg_tRNA_synt_N"/>
    <property type="match status" value="1"/>
</dbReference>
<dbReference type="EMBL" id="AP019379">
    <property type="protein sequence ID" value="BBI01206.1"/>
    <property type="molecule type" value="Genomic_DNA"/>
</dbReference>
<dbReference type="PANTHER" id="PTHR11956">
    <property type="entry name" value="ARGINYL-TRNA SYNTHETASE"/>
    <property type="match status" value="1"/>
</dbReference>
<dbReference type="Pfam" id="PF05746">
    <property type="entry name" value="DALR_1"/>
    <property type="match status" value="1"/>
</dbReference>
<evidence type="ECO:0000256" key="6">
    <source>
        <dbReference type="ARBA" id="ARBA00022741"/>
    </source>
</evidence>
<dbReference type="InterPro" id="IPR009080">
    <property type="entry name" value="tRNAsynth_Ia_anticodon-bd"/>
</dbReference>
<keyword evidence="9 11" id="KW-0030">Aminoacyl-tRNA synthetase</keyword>
<protein>
    <recommendedName>
        <fullName evidence="11">Arginine--tRNA ligase</fullName>
        <ecNumber evidence="11">6.1.1.19</ecNumber>
    </recommendedName>
    <alternativeName>
        <fullName evidence="11">Arginyl-tRNA synthetase</fullName>
        <shortName evidence="11">ArgRS</shortName>
    </alternativeName>
</protein>
<evidence type="ECO:0000256" key="2">
    <source>
        <dbReference type="ARBA" id="ARBA00005594"/>
    </source>
</evidence>
<feature type="domain" description="Arginyl tRNA synthetase N-terminal" evidence="14">
    <location>
        <begin position="1"/>
        <end position="87"/>
    </location>
</feature>
<evidence type="ECO:0000256" key="4">
    <source>
        <dbReference type="ARBA" id="ARBA00022490"/>
    </source>
</evidence>
<evidence type="ECO:0000259" key="13">
    <source>
        <dbReference type="SMART" id="SM00836"/>
    </source>
</evidence>
<keyword evidence="8 11" id="KW-0648">Protein biosynthesis</keyword>
<comment type="subunit">
    <text evidence="3 11">Monomer.</text>
</comment>
<dbReference type="PANTHER" id="PTHR11956:SF5">
    <property type="entry name" value="ARGININE--TRNA LIGASE, CYTOPLASMIC"/>
    <property type="match status" value="1"/>
</dbReference>
<keyword evidence="6 11" id="KW-0547">Nucleotide-binding</keyword>
<dbReference type="Pfam" id="PF03485">
    <property type="entry name" value="Arg_tRNA_synt_N"/>
    <property type="match status" value="1"/>
</dbReference>
<dbReference type="GO" id="GO:0004814">
    <property type="term" value="F:arginine-tRNA ligase activity"/>
    <property type="evidence" value="ECO:0007669"/>
    <property type="project" value="UniProtKB-UniRule"/>
</dbReference>
<evidence type="ECO:0000256" key="5">
    <source>
        <dbReference type="ARBA" id="ARBA00022598"/>
    </source>
</evidence>
<dbReference type="FunFam" id="3.40.50.620:FF:000030">
    <property type="entry name" value="Arginine--tRNA ligase"/>
    <property type="match status" value="1"/>
</dbReference>
<keyword evidence="4 11" id="KW-0963">Cytoplasm</keyword>
<evidence type="ECO:0000256" key="9">
    <source>
        <dbReference type="ARBA" id="ARBA00023146"/>
    </source>
</evidence>
<gene>
    <name evidence="11 15" type="primary">argS</name>
    <name evidence="15" type="ORF">BUCNMO_191</name>
</gene>
<dbReference type="SUPFAM" id="SSF55190">
    <property type="entry name" value="Arginyl-tRNA synthetase (ArgRS), N-terminal 'additional' domain"/>
    <property type="match status" value="1"/>
</dbReference>
<name>A0A455TA32_9GAMM</name>
<comment type="similarity">
    <text evidence="2 11 12">Belongs to the class-I aminoacyl-tRNA synthetase family.</text>
</comment>
<evidence type="ECO:0000313" key="16">
    <source>
        <dbReference type="Proteomes" id="UP000317544"/>
    </source>
</evidence>
<evidence type="ECO:0000256" key="3">
    <source>
        <dbReference type="ARBA" id="ARBA00011245"/>
    </source>
</evidence>
<dbReference type="Proteomes" id="UP000317544">
    <property type="component" value="Chromosome"/>
</dbReference>
<evidence type="ECO:0000256" key="12">
    <source>
        <dbReference type="RuleBase" id="RU363038"/>
    </source>
</evidence>
<dbReference type="InterPro" id="IPR005148">
    <property type="entry name" value="Arg-tRNA-synth_N"/>
</dbReference>
<keyword evidence="5 11" id="KW-0436">Ligase</keyword>
<dbReference type="GO" id="GO:0006420">
    <property type="term" value="P:arginyl-tRNA aminoacylation"/>
    <property type="evidence" value="ECO:0007669"/>
    <property type="project" value="UniProtKB-UniRule"/>
</dbReference>
<comment type="subcellular location">
    <subcellularLocation>
        <location evidence="1 11">Cytoplasm</location>
    </subcellularLocation>
</comment>
<reference evidence="15 16" key="1">
    <citation type="journal article" date="2019" name="Proc. Natl. Acad. Sci. U.S.A.">
        <title>Exaggeration and cooption of innate immunity for social defense.</title>
        <authorList>
            <person name="Kutsukake M."/>
            <person name="Moriyama M."/>
            <person name="Shigenobu S."/>
            <person name="Meng X.-Y."/>
            <person name="Nikoh N."/>
            <person name="Noda C."/>
            <person name="Kobayashi S."/>
            <person name="Fukatsu T."/>
        </authorList>
    </citation>
    <scope>NUCLEOTIDE SEQUENCE [LARGE SCALE GENOMIC DNA]</scope>
    <source>
        <strain evidence="15 16">Nmo</strain>
    </source>
</reference>
<dbReference type="PROSITE" id="PS00178">
    <property type="entry name" value="AA_TRNA_LIGASE_I"/>
    <property type="match status" value="1"/>
</dbReference>
<dbReference type="Pfam" id="PF00750">
    <property type="entry name" value="tRNA-synt_1d"/>
    <property type="match status" value="1"/>
</dbReference>
<dbReference type="HAMAP" id="MF_00123">
    <property type="entry name" value="Arg_tRNA_synth"/>
    <property type="match status" value="1"/>
</dbReference>
<dbReference type="SUPFAM" id="SSF52374">
    <property type="entry name" value="Nucleotidylyl transferase"/>
    <property type="match status" value="1"/>
</dbReference>
<keyword evidence="16" id="KW-1185">Reference proteome</keyword>
<dbReference type="Gene3D" id="3.30.1360.70">
    <property type="entry name" value="Arginyl tRNA synthetase N-terminal domain"/>
    <property type="match status" value="1"/>
</dbReference>
<evidence type="ECO:0000256" key="10">
    <source>
        <dbReference type="ARBA" id="ARBA00049339"/>
    </source>
</evidence>
<dbReference type="CDD" id="cd00671">
    <property type="entry name" value="ArgRS_core"/>
    <property type="match status" value="1"/>
</dbReference>
<evidence type="ECO:0000256" key="11">
    <source>
        <dbReference type="HAMAP-Rule" id="MF_00123"/>
    </source>
</evidence>
<proteinExistence type="inferred from homology"/>
<dbReference type="NCBIfam" id="TIGR00456">
    <property type="entry name" value="argS"/>
    <property type="match status" value="1"/>
</dbReference>
<dbReference type="EC" id="6.1.1.19" evidence="11"/>
<feature type="domain" description="DALR anticodon binding" evidence="13">
    <location>
        <begin position="460"/>
        <end position="576"/>
    </location>
</feature>
<evidence type="ECO:0000256" key="1">
    <source>
        <dbReference type="ARBA" id="ARBA00004496"/>
    </source>
</evidence>
<feature type="short sequence motif" description="'HIGH' region" evidence="11">
    <location>
        <begin position="122"/>
        <end position="132"/>
    </location>
</feature>
<evidence type="ECO:0000259" key="14">
    <source>
        <dbReference type="SMART" id="SM01016"/>
    </source>
</evidence>
<dbReference type="Gene3D" id="1.10.730.10">
    <property type="entry name" value="Isoleucyl-tRNA Synthetase, Domain 1"/>
    <property type="match status" value="1"/>
</dbReference>
<keyword evidence="7 11" id="KW-0067">ATP-binding</keyword>
<dbReference type="InterPro" id="IPR001278">
    <property type="entry name" value="Arg-tRNA-ligase"/>
</dbReference>
<dbReference type="OrthoDB" id="9803211at2"/>
<dbReference type="RefSeq" id="WP_158344794.1">
    <property type="nucleotide sequence ID" value="NZ_AP019379.1"/>
</dbReference>
<dbReference type="InterPro" id="IPR008909">
    <property type="entry name" value="DALR_anticod-bd"/>
</dbReference>
<evidence type="ECO:0000256" key="7">
    <source>
        <dbReference type="ARBA" id="ARBA00022840"/>
    </source>
</evidence>
<accession>A0A455TA32</accession>
<sequence>MNIKSIITQAIQQSLLLHNIKTNINISVQISPKHYSWDYQCSNIIQISTIEKINPYTFAKKIVSTINLHYMCSKIEASTKGFINFFISNQWIENTFKEILYSPKIGVNTQKQQTIVVDYSSPNIAKEMHVGHLRSTIIGDSIVKHLEFLGHRVIRANHIGDWGTQFGMLIAFFEETYKKNPNDFKLTDFNNFYQKAKKKFSIDLNFANKSRKYVLKLQTGNKHCTTIWKKIVNITIKKNQKIYEALKVSLKTQHIIGESFYHNMLAVIVKDLLEKKIAVVINKSVIVFLNQFKNRQGAPMGVVIQKSDGAYLYSTIDIACLKYRYQQLHADRILYYTDSRQKQHLEQVIIIAKKAGYIPLDFKLEHHIFGMVLSKNKRPFKTRDGKTIRLNLLIHESKKRAKKIILEKNPKITKNELKKLSEIIGIGAMKYADLSKNRVTNYIFDWDSMLKFEGNTAPYIQYAYVRIISIFKKIKKISLSSKLTFTITNDYERKLAIKILQFEEIIIQVIKDGTPHIMCTYLYELSVLFSKLYTSYSILSSKDDKALQSKLKLLFLISKILKKGLLMLGIKVINQM</sequence>
<comment type="catalytic activity">
    <reaction evidence="10 11">
        <text>tRNA(Arg) + L-arginine + ATP = L-arginyl-tRNA(Arg) + AMP + diphosphate</text>
        <dbReference type="Rhea" id="RHEA:20301"/>
        <dbReference type="Rhea" id="RHEA-COMP:9658"/>
        <dbReference type="Rhea" id="RHEA-COMP:9673"/>
        <dbReference type="ChEBI" id="CHEBI:30616"/>
        <dbReference type="ChEBI" id="CHEBI:32682"/>
        <dbReference type="ChEBI" id="CHEBI:33019"/>
        <dbReference type="ChEBI" id="CHEBI:78442"/>
        <dbReference type="ChEBI" id="CHEBI:78513"/>
        <dbReference type="ChEBI" id="CHEBI:456215"/>
        <dbReference type="EC" id="6.1.1.19"/>
    </reaction>
</comment>
<evidence type="ECO:0000256" key="8">
    <source>
        <dbReference type="ARBA" id="ARBA00022917"/>
    </source>
</evidence>
<dbReference type="InterPro" id="IPR001412">
    <property type="entry name" value="aa-tRNA-synth_I_CS"/>
</dbReference>
<dbReference type="GO" id="GO:0005737">
    <property type="term" value="C:cytoplasm"/>
    <property type="evidence" value="ECO:0007669"/>
    <property type="project" value="UniProtKB-SubCell"/>
</dbReference>
<dbReference type="SUPFAM" id="SSF47323">
    <property type="entry name" value="Anticodon-binding domain of a subclass of class I aminoacyl-tRNA synthetases"/>
    <property type="match status" value="1"/>
</dbReference>
<dbReference type="InterPro" id="IPR036695">
    <property type="entry name" value="Arg-tRNA-synth_N_sf"/>
</dbReference>
<dbReference type="PRINTS" id="PR01038">
    <property type="entry name" value="TRNASYNTHARG"/>
</dbReference>
<dbReference type="SMART" id="SM00836">
    <property type="entry name" value="DALR_1"/>
    <property type="match status" value="1"/>
</dbReference>
<organism evidence="15 16">
    <name type="scientific">Buchnera aphidicola</name>
    <name type="common">Nipponaphis monzeni</name>
    <dbReference type="NCBI Taxonomy" id="2495405"/>
    <lineage>
        <taxon>Bacteria</taxon>
        <taxon>Pseudomonadati</taxon>
        <taxon>Pseudomonadota</taxon>
        <taxon>Gammaproteobacteria</taxon>
        <taxon>Enterobacterales</taxon>
        <taxon>Erwiniaceae</taxon>
        <taxon>Buchnera</taxon>
    </lineage>
</organism>
<dbReference type="InterPro" id="IPR035684">
    <property type="entry name" value="ArgRS_core"/>
</dbReference>
<dbReference type="InterPro" id="IPR014729">
    <property type="entry name" value="Rossmann-like_a/b/a_fold"/>
</dbReference>
<dbReference type="Gene3D" id="3.40.50.620">
    <property type="entry name" value="HUPs"/>
    <property type="match status" value="1"/>
</dbReference>